<proteinExistence type="predicted"/>
<protein>
    <submittedName>
        <fullName evidence="1">Uncharacterized protein</fullName>
    </submittedName>
</protein>
<comment type="caution">
    <text evidence="1">The sequence shown here is derived from an EMBL/GenBank/DDBJ whole genome shotgun (WGS) entry which is preliminary data.</text>
</comment>
<sequence length="347" mass="37884">MPEHLHPSLYQASTTATTRILGWDAVSSSIGIAQTVYPATRPNTVLLARPEYYPEVLAAARLMHHPYAAALLYTATEGLEEAVSRELIRLSPRGQVLTAQVIVIGAVHARTLHDLADLGFSIWHLMGHDLWDTVERIADLEVGAESGNALLVSVDPLAGGTVAGGYAAHTGTPILFASEQGLYPSTVRWLKKHPRTRMFVAAPETYLPARISSDIRAHGSKVEAWIGGHDAFDMSVRFAKFRHKSRFGWGRRERSAAPVTLVPIEQWAIGVAASALSVRGKSMPLLLTEREGMEPSVEDFLRGLRARLEGEGAQAHGFIVGGLEVVSYAVQMRMHRALTEGELDLDF</sequence>
<dbReference type="Proteomes" id="UP000245634">
    <property type="component" value="Unassembled WGS sequence"/>
</dbReference>
<organism evidence="1 2">
    <name type="scientific">Tumebacillus permanentifrigoris</name>
    <dbReference type="NCBI Taxonomy" id="378543"/>
    <lineage>
        <taxon>Bacteria</taxon>
        <taxon>Bacillati</taxon>
        <taxon>Bacillota</taxon>
        <taxon>Bacilli</taxon>
        <taxon>Bacillales</taxon>
        <taxon>Alicyclobacillaceae</taxon>
        <taxon>Tumebacillus</taxon>
    </lineage>
</organism>
<keyword evidence="2" id="KW-1185">Reference proteome</keyword>
<dbReference type="RefSeq" id="WP_109688004.1">
    <property type="nucleotide sequence ID" value="NZ_QGGL01000005.1"/>
</dbReference>
<name>A0A316DC47_9BACL</name>
<accession>A0A316DC47</accession>
<evidence type="ECO:0000313" key="2">
    <source>
        <dbReference type="Proteomes" id="UP000245634"/>
    </source>
</evidence>
<dbReference type="EMBL" id="QGGL01000005">
    <property type="protein sequence ID" value="PWK14476.1"/>
    <property type="molecule type" value="Genomic_DNA"/>
</dbReference>
<evidence type="ECO:0000313" key="1">
    <source>
        <dbReference type="EMBL" id="PWK14476.1"/>
    </source>
</evidence>
<reference evidence="1 2" key="1">
    <citation type="submission" date="2018-05" db="EMBL/GenBank/DDBJ databases">
        <title>Genomic Encyclopedia of Type Strains, Phase IV (KMG-IV): sequencing the most valuable type-strain genomes for metagenomic binning, comparative biology and taxonomic classification.</title>
        <authorList>
            <person name="Goeker M."/>
        </authorList>
    </citation>
    <scope>NUCLEOTIDE SEQUENCE [LARGE SCALE GENOMIC DNA]</scope>
    <source>
        <strain evidence="1 2">DSM 18773</strain>
    </source>
</reference>
<dbReference type="AlphaFoldDB" id="A0A316DC47"/>
<gene>
    <name evidence="1" type="ORF">C7459_105236</name>
</gene>
<dbReference type="OrthoDB" id="1399160at2"/>